<proteinExistence type="predicted"/>
<dbReference type="AlphaFoldDB" id="A0A552V9K5"/>
<sequence length="189" mass="21600">MKLLDDTLQNVTEIVSEEETIWRNDQDHSHLGFTVTHMLINDITGRFNTFNIDIKTSKPDFSDASIEFSALVDSIDTQVRQRDEHLRSADFFDGEKYPFIHFKSLIIGEVSAHHYKVIGQLTIHGITRTVTIDLHYRGTKINPHTQNLTAGFQVLAEIKRSDYGVGRILPFQQLMDEVVIKADGEFVIV</sequence>
<dbReference type="OrthoDB" id="9811006at2"/>
<dbReference type="InterPro" id="IPR036761">
    <property type="entry name" value="TTHA0802/YceI-like_sf"/>
</dbReference>
<dbReference type="SMART" id="SM00867">
    <property type="entry name" value="YceI"/>
    <property type="match status" value="1"/>
</dbReference>
<dbReference type="SUPFAM" id="SSF101874">
    <property type="entry name" value="YceI-like"/>
    <property type="match status" value="1"/>
</dbReference>
<name>A0A552V9K5_9FLAO</name>
<dbReference type="EMBL" id="VJVZ01000001">
    <property type="protein sequence ID" value="TRW27148.1"/>
    <property type="molecule type" value="Genomic_DNA"/>
</dbReference>
<evidence type="ECO:0000313" key="3">
    <source>
        <dbReference type="Proteomes" id="UP000320643"/>
    </source>
</evidence>
<dbReference type="RefSeq" id="WP_143371374.1">
    <property type="nucleotide sequence ID" value="NZ_VJVZ01000001.1"/>
</dbReference>
<dbReference type="InterPro" id="IPR007372">
    <property type="entry name" value="Lipid/polyisoprenoid-bd_YceI"/>
</dbReference>
<feature type="domain" description="Lipid/polyisoprenoid-binding YceI-like" evidence="1">
    <location>
        <begin position="21"/>
        <end position="187"/>
    </location>
</feature>
<accession>A0A552V9K5</accession>
<reference evidence="2 3" key="1">
    <citation type="submission" date="2019-07" db="EMBL/GenBank/DDBJ databases">
        <title>Flavobacterium sp. nov., isolated from glacier ice.</title>
        <authorList>
            <person name="Liu Q."/>
            <person name="Xin Y.-H."/>
        </authorList>
    </citation>
    <scope>NUCLEOTIDE SEQUENCE [LARGE SCALE GENOMIC DNA]</scope>
    <source>
        <strain evidence="2 3">ZT4R6</strain>
    </source>
</reference>
<dbReference type="PANTHER" id="PTHR34406:SF1">
    <property type="entry name" value="PROTEIN YCEI"/>
    <property type="match status" value="1"/>
</dbReference>
<keyword evidence="3" id="KW-1185">Reference proteome</keyword>
<dbReference type="Pfam" id="PF04264">
    <property type="entry name" value="YceI"/>
    <property type="match status" value="1"/>
</dbReference>
<evidence type="ECO:0000313" key="2">
    <source>
        <dbReference type="EMBL" id="TRW27148.1"/>
    </source>
</evidence>
<comment type="caution">
    <text evidence="2">The sequence shown here is derived from an EMBL/GenBank/DDBJ whole genome shotgun (WGS) entry which is preliminary data.</text>
</comment>
<dbReference type="Proteomes" id="UP000320643">
    <property type="component" value="Unassembled WGS sequence"/>
</dbReference>
<dbReference type="Gene3D" id="2.40.128.110">
    <property type="entry name" value="Lipid/polyisoprenoid-binding, YceI-like"/>
    <property type="match status" value="1"/>
</dbReference>
<protein>
    <submittedName>
        <fullName evidence="2">YceI family protein</fullName>
    </submittedName>
</protein>
<evidence type="ECO:0000259" key="1">
    <source>
        <dbReference type="SMART" id="SM00867"/>
    </source>
</evidence>
<organism evidence="2 3">
    <name type="scientific">Flavobacterium zepuense</name>
    <dbReference type="NCBI Taxonomy" id="2593302"/>
    <lineage>
        <taxon>Bacteria</taxon>
        <taxon>Pseudomonadati</taxon>
        <taxon>Bacteroidota</taxon>
        <taxon>Flavobacteriia</taxon>
        <taxon>Flavobacteriales</taxon>
        <taxon>Flavobacteriaceae</taxon>
        <taxon>Flavobacterium</taxon>
    </lineage>
</organism>
<dbReference type="PANTHER" id="PTHR34406">
    <property type="entry name" value="PROTEIN YCEI"/>
    <property type="match status" value="1"/>
</dbReference>
<gene>
    <name evidence="2" type="ORF">FMM05_00430</name>
</gene>